<gene>
    <name evidence="11" type="ORF">SAMN06273567_102472</name>
</gene>
<comment type="similarity">
    <text evidence="1 7">Belongs to the thioredoxin family.</text>
</comment>
<dbReference type="InterPro" id="IPR017937">
    <property type="entry name" value="Thioredoxin_CS"/>
</dbReference>
<keyword evidence="2" id="KW-0813">Transport</keyword>
<feature type="active site" description="Nucleophile" evidence="8">
    <location>
        <position position="38"/>
    </location>
</feature>
<keyword evidence="4 9" id="KW-1015">Disulfide bond</keyword>
<evidence type="ECO:0000259" key="10">
    <source>
        <dbReference type="PROSITE" id="PS51352"/>
    </source>
</evidence>
<dbReference type="PANTHER" id="PTHR45663:SF11">
    <property type="entry name" value="GEO12009P1"/>
    <property type="match status" value="1"/>
</dbReference>
<dbReference type="Pfam" id="PF00085">
    <property type="entry name" value="Thioredoxin"/>
    <property type="match status" value="1"/>
</dbReference>
<reference evidence="11 12" key="1">
    <citation type="submission" date="2017-05" db="EMBL/GenBank/DDBJ databases">
        <authorList>
            <person name="Varghese N."/>
            <person name="Submissions S."/>
        </authorList>
    </citation>
    <scope>NUCLEOTIDE SEQUENCE [LARGE SCALE GENOMIC DNA]</scope>
    <source>
        <strain evidence="11 12">DSM 46834</strain>
    </source>
</reference>
<evidence type="ECO:0000256" key="2">
    <source>
        <dbReference type="ARBA" id="ARBA00022448"/>
    </source>
</evidence>
<evidence type="ECO:0000256" key="3">
    <source>
        <dbReference type="ARBA" id="ARBA00022982"/>
    </source>
</evidence>
<evidence type="ECO:0000313" key="12">
    <source>
        <dbReference type="Proteomes" id="UP000317484"/>
    </source>
</evidence>
<dbReference type="PRINTS" id="PR00421">
    <property type="entry name" value="THIOREDOXIN"/>
</dbReference>
<feature type="domain" description="Thioredoxin" evidence="10">
    <location>
        <begin position="1"/>
        <end position="111"/>
    </location>
</feature>
<name>A0A521CLA4_9ACTN</name>
<evidence type="ECO:0000256" key="6">
    <source>
        <dbReference type="NCBIfam" id="TIGR01068"/>
    </source>
</evidence>
<dbReference type="CDD" id="cd02947">
    <property type="entry name" value="TRX_family"/>
    <property type="match status" value="1"/>
</dbReference>
<evidence type="ECO:0000256" key="7">
    <source>
        <dbReference type="PIRNR" id="PIRNR000077"/>
    </source>
</evidence>
<evidence type="ECO:0000256" key="4">
    <source>
        <dbReference type="ARBA" id="ARBA00023157"/>
    </source>
</evidence>
<dbReference type="SUPFAM" id="SSF52833">
    <property type="entry name" value="Thioredoxin-like"/>
    <property type="match status" value="1"/>
</dbReference>
<dbReference type="Proteomes" id="UP000317484">
    <property type="component" value="Unassembled WGS sequence"/>
</dbReference>
<sequence length="113" mass="12209">MSTSTTLPQTTDATFAADVLGSDVPVLVDFTAAWCPPCRMVTPVLEQLATEERDRLRVVQIDADADPETARAYGVMGLPTMSLFRDGEVVATVVGARPRAAITREIEPFLTAR</sequence>
<accession>A0A521CLA4</accession>
<dbReference type="InterPro" id="IPR036249">
    <property type="entry name" value="Thioredoxin-like_sf"/>
</dbReference>
<dbReference type="PROSITE" id="PS00194">
    <property type="entry name" value="THIOREDOXIN_1"/>
    <property type="match status" value="1"/>
</dbReference>
<dbReference type="InterPro" id="IPR013766">
    <property type="entry name" value="Thioredoxin_domain"/>
</dbReference>
<dbReference type="RefSeq" id="WP_142457648.1">
    <property type="nucleotide sequence ID" value="NZ_FXTJ01000002.1"/>
</dbReference>
<dbReference type="PANTHER" id="PTHR45663">
    <property type="entry name" value="GEO12009P1"/>
    <property type="match status" value="1"/>
</dbReference>
<evidence type="ECO:0000256" key="5">
    <source>
        <dbReference type="ARBA" id="ARBA00023284"/>
    </source>
</evidence>
<evidence type="ECO:0000256" key="8">
    <source>
        <dbReference type="PIRSR" id="PIRSR000077-1"/>
    </source>
</evidence>
<dbReference type="NCBIfam" id="TIGR01068">
    <property type="entry name" value="thioredoxin"/>
    <property type="match status" value="1"/>
</dbReference>
<proteinExistence type="inferred from homology"/>
<feature type="site" description="Contributes to redox potential value" evidence="8">
    <location>
        <position position="36"/>
    </location>
</feature>
<evidence type="ECO:0000256" key="9">
    <source>
        <dbReference type="PIRSR" id="PIRSR000077-4"/>
    </source>
</evidence>
<dbReference type="EMBL" id="FXTJ01000002">
    <property type="protein sequence ID" value="SMO60222.1"/>
    <property type="molecule type" value="Genomic_DNA"/>
</dbReference>
<keyword evidence="3" id="KW-0249">Electron transport</keyword>
<feature type="active site" description="Nucleophile" evidence="8">
    <location>
        <position position="35"/>
    </location>
</feature>
<feature type="disulfide bond" description="Redox-active" evidence="9">
    <location>
        <begin position="35"/>
        <end position="38"/>
    </location>
</feature>
<dbReference type="PIRSF" id="PIRSF000077">
    <property type="entry name" value="Thioredoxin"/>
    <property type="match status" value="1"/>
</dbReference>
<dbReference type="FunFam" id="3.40.30.10:FF:000001">
    <property type="entry name" value="Thioredoxin"/>
    <property type="match status" value="1"/>
</dbReference>
<dbReference type="PROSITE" id="PS51352">
    <property type="entry name" value="THIOREDOXIN_2"/>
    <property type="match status" value="1"/>
</dbReference>
<dbReference type="GO" id="GO:0045454">
    <property type="term" value="P:cell redox homeostasis"/>
    <property type="evidence" value="ECO:0007669"/>
    <property type="project" value="TreeGrafter"/>
</dbReference>
<dbReference type="Gene3D" id="3.40.30.10">
    <property type="entry name" value="Glutaredoxin"/>
    <property type="match status" value="1"/>
</dbReference>
<dbReference type="GO" id="GO:0005829">
    <property type="term" value="C:cytosol"/>
    <property type="evidence" value="ECO:0007669"/>
    <property type="project" value="TreeGrafter"/>
</dbReference>
<dbReference type="AlphaFoldDB" id="A0A521CLA4"/>
<feature type="site" description="Deprotonates C-terminal active site Cys" evidence="8">
    <location>
        <position position="29"/>
    </location>
</feature>
<dbReference type="InterPro" id="IPR005746">
    <property type="entry name" value="Thioredoxin"/>
</dbReference>
<dbReference type="GO" id="GO:0015035">
    <property type="term" value="F:protein-disulfide reductase activity"/>
    <property type="evidence" value="ECO:0007669"/>
    <property type="project" value="UniProtKB-UniRule"/>
</dbReference>
<organism evidence="11 12">
    <name type="scientific">Geodermatophilus aquaeductus</name>
    <dbReference type="NCBI Taxonomy" id="1564161"/>
    <lineage>
        <taxon>Bacteria</taxon>
        <taxon>Bacillati</taxon>
        <taxon>Actinomycetota</taxon>
        <taxon>Actinomycetes</taxon>
        <taxon>Geodermatophilales</taxon>
        <taxon>Geodermatophilaceae</taxon>
        <taxon>Geodermatophilus</taxon>
    </lineage>
</organism>
<keyword evidence="12" id="KW-1185">Reference proteome</keyword>
<feature type="site" description="Contributes to redox potential value" evidence="8">
    <location>
        <position position="37"/>
    </location>
</feature>
<evidence type="ECO:0000313" key="11">
    <source>
        <dbReference type="EMBL" id="SMO60222.1"/>
    </source>
</evidence>
<keyword evidence="5 9" id="KW-0676">Redox-active center</keyword>
<evidence type="ECO:0000256" key="1">
    <source>
        <dbReference type="ARBA" id="ARBA00008987"/>
    </source>
</evidence>
<protein>
    <recommendedName>
        <fullName evidence="6 7">Thioredoxin</fullName>
    </recommendedName>
</protein>